<gene>
    <name evidence="3" type="ORF">ACFPN2_34810</name>
</gene>
<evidence type="ECO:0000313" key="4">
    <source>
        <dbReference type="Proteomes" id="UP001595904"/>
    </source>
</evidence>
<accession>A0ABV8T5R7</accession>
<evidence type="ECO:0000256" key="2">
    <source>
        <dbReference type="SAM" id="SignalP"/>
    </source>
</evidence>
<dbReference type="Pfam" id="PF09935">
    <property type="entry name" value="DUF2167"/>
    <property type="match status" value="1"/>
</dbReference>
<sequence length="304" mass="32674">MTRRFTAAAVAAWLAFSFVTIHAEEAAPAQAEAQPAEDPVWAAVNAAKQAGPTTVQFRDQASLQLPAGYVFIPAKEGKAVMDRMGNQTDDRFLGLILPDSDAEWFVTLDYEPAGYIKDDDAKHWDADELLQSLKDGTEAANEHRQQMGIAPIEVSRWIEVPAYEAPTHRLIWAAEVRDKGGADQDPSVNYNTYVLGREGYVSLNLITAASAIETHKAAARELLGAIDFNSGKRYADFNASTDKVAAYGLAALVGGVAAKKLGLLAVVGAFLLKFAKLIFIAVVAAGGAIVKFFKGKREEAESAS</sequence>
<protein>
    <submittedName>
        <fullName evidence="3">DUF2167 domain-containing protein</fullName>
    </submittedName>
</protein>
<keyword evidence="1" id="KW-1133">Transmembrane helix</keyword>
<keyword evidence="1" id="KW-0812">Transmembrane</keyword>
<organism evidence="3 4">
    <name type="scientific">Steroidobacter flavus</name>
    <dbReference type="NCBI Taxonomy" id="1842136"/>
    <lineage>
        <taxon>Bacteria</taxon>
        <taxon>Pseudomonadati</taxon>
        <taxon>Pseudomonadota</taxon>
        <taxon>Gammaproteobacteria</taxon>
        <taxon>Steroidobacterales</taxon>
        <taxon>Steroidobacteraceae</taxon>
        <taxon>Steroidobacter</taxon>
    </lineage>
</organism>
<dbReference type="Proteomes" id="UP001595904">
    <property type="component" value="Unassembled WGS sequence"/>
</dbReference>
<feature type="signal peptide" evidence="2">
    <location>
        <begin position="1"/>
        <end position="23"/>
    </location>
</feature>
<keyword evidence="4" id="KW-1185">Reference proteome</keyword>
<reference evidence="4" key="1">
    <citation type="journal article" date="2019" name="Int. J. Syst. Evol. Microbiol.">
        <title>The Global Catalogue of Microorganisms (GCM) 10K type strain sequencing project: providing services to taxonomists for standard genome sequencing and annotation.</title>
        <authorList>
            <consortium name="The Broad Institute Genomics Platform"/>
            <consortium name="The Broad Institute Genome Sequencing Center for Infectious Disease"/>
            <person name="Wu L."/>
            <person name="Ma J."/>
        </authorList>
    </citation>
    <scope>NUCLEOTIDE SEQUENCE [LARGE SCALE GENOMIC DNA]</scope>
    <source>
        <strain evidence="4">CGMCC 1.10759</strain>
    </source>
</reference>
<proteinExistence type="predicted"/>
<evidence type="ECO:0000313" key="3">
    <source>
        <dbReference type="EMBL" id="MFC4314288.1"/>
    </source>
</evidence>
<name>A0ABV8T5R7_9GAMM</name>
<evidence type="ECO:0000256" key="1">
    <source>
        <dbReference type="SAM" id="Phobius"/>
    </source>
</evidence>
<keyword evidence="2" id="KW-0732">Signal</keyword>
<feature type="transmembrane region" description="Helical" evidence="1">
    <location>
        <begin position="261"/>
        <end position="290"/>
    </location>
</feature>
<feature type="chain" id="PRO_5045573760" evidence="2">
    <location>
        <begin position="24"/>
        <end position="304"/>
    </location>
</feature>
<dbReference type="InterPro" id="IPR018682">
    <property type="entry name" value="DUF2167_membr"/>
</dbReference>
<keyword evidence="1" id="KW-0472">Membrane</keyword>
<dbReference type="EMBL" id="JBHSDU010000015">
    <property type="protein sequence ID" value="MFC4314288.1"/>
    <property type="molecule type" value="Genomic_DNA"/>
</dbReference>
<comment type="caution">
    <text evidence="3">The sequence shown here is derived from an EMBL/GenBank/DDBJ whole genome shotgun (WGS) entry which is preliminary data.</text>
</comment>
<dbReference type="RefSeq" id="WP_380605345.1">
    <property type="nucleotide sequence ID" value="NZ_JBHSDU010000015.1"/>
</dbReference>